<evidence type="ECO:0000313" key="3">
    <source>
        <dbReference type="EMBL" id="KCZ93913.1"/>
    </source>
</evidence>
<dbReference type="RefSeq" id="WP_035612633.1">
    <property type="nucleotide sequence ID" value="NZ_ARYK01000001.1"/>
</dbReference>
<protein>
    <recommendedName>
        <fullName evidence="2">Anti-sigma factor NepR domain-containing protein</fullName>
    </recommendedName>
</protein>
<proteinExistence type="predicted"/>
<dbReference type="Pfam" id="PF18557">
    <property type="entry name" value="NepR"/>
    <property type="match status" value="1"/>
</dbReference>
<keyword evidence="4" id="KW-1185">Reference proteome</keyword>
<feature type="region of interest" description="Disordered" evidence="1">
    <location>
        <begin position="1"/>
        <end position="21"/>
    </location>
</feature>
<organism evidence="3 4">
    <name type="scientific">Hyphomonas johnsonii MHS-2</name>
    <dbReference type="NCBI Taxonomy" id="1280950"/>
    <lineage>
        <taxon>Bacteria</taxon>
        <taxon>Pseudomonadati</taxon>
        <taxon>Pseudomonadota</taxon>
        <taxon>Alphaproteobacteria</taxon>
        <taxon>Hyphomonadales</taxon>
        <taxon>Hyphomonadaceae</taxon>
        <taxon>Hyphomonas</taxon>
    </lineage>
</organism>
<sequence length="63" mass="7321">MNEKKHAGRQKNDADLKRRGAKIGDQLRQLYEEVAREDVPDDFLKLLEEAEKKLPRKPSSSDE</sequence>
<dbReference type="OrthoDB" id="8454456at2"/>
<reference evidence="3 4" key="1">
    <citation type="journal article" date="2014" name="Antonie Van Leeuwenhoek">
        <title>Hyphomonas beringensis sp. nov. and Hyphomonas chukchiensis sp. nov., isolated from surface seawater of the Bering Sea and Chukchi Sea.</title>
        <authorList>
            <person name="Li C."/>
            <person name="Lai Q."/>
            <person name="Li G."/>
            <person name="Dong C."/>
            <person name="Wang J."/>
            <person name="Liao Y."/>
            <person name="Shao Z."/>
        </authorList>
    </citation>
    <scope>NUCLEOTIDE SEQUENCE [LARGE SCALE GENOMIC DNA]</scope>
    <source>
        <strain evidence="3 4">MHS-2</strain>
    </source>
</reference>
<comment type="caution">
    <text evidence="3">The sequence shown here is derived from an EMBL/GenBank/DDBJ whole genome shotgun (WGS) entry which is preliminary data.</text>
</comment>
<evidence type="ECO:0000256" key="1">
    <source>
        <dbReference type="SAM" id="MobiDB-lite"/>
    </source>
</evidence>
<name>A0A059FTW9_9PROT</name>
<feature type="domain" description="Anti-sigma factor NepR" evidence="2">
    <location>
        <begin position="21"/>
        <end position="53"/>
    </location>
</feature>
<accession>A0A059FTW9</accession>
<dbReference type="InterPro" id="IPR041649">
    <property type="entry name" value="NepR"/>
</dbReference>
<dbReference type="PATRIC" id="fig|1280950.3.peg.207"/>
<dbReference type="EMBL" id="ARYK01000001">
    <property type="protein sequence ID" value="KCZ93913.1"/>
    <property type="molecule type" value="Genomic_DNA"/>
</dbReference>
<dbReference type="Proteomes" id="UP000025171">
    <property type="component" value="Unassembled WGS sequence"/>
</dbReference>
<dbReference type="AlphaFoldDB" id="A0A059FTW9"/>
<feature type="compositionally biased region" description="Basic and acidic residues" evidence="1">
    <location>
        <begin position="1"/>
        <end position="18"/>
    </location>
</feature>
<gene>
    <name evidence="3" type="ORF">HJO_01020</name>
</gene>
<evidence type="ECO:0000259" key="2">
    <source>
        <dbReference type="Pfam" id="PF18557"/>
    </source>
</evidence>
<evidence type="ECO:0000313" key="4">
    <source>
        <dbReference type="Proteomes" id="UP000025171"/>
    </source>
</evidence>
<dbReference type="STRING" id="1280950.HJO_01020"/>